<keyword evidence="3" id="KW-1185">Reference proteome</keyword>
<dbReference type="PATRIC" id="fig|762836.4.peg.1220"/>
<dbReference type="GO" id="GO:0006950">
    <property type="term" value="P:response to stress"/>
    <property type="evidence" value="ECO:0007669"/>
    <property type="project" value="TreeGrafter"/>
</dbReference>
<accession>A0A1E7X559</accession>
<dbReference type="Pfam" id="PF01047">
    <property type="entry name" value="MarR"/>
    <property type="match status" value="1"/>
</dbReference>
<dbReference type="InterPro" id="IPR036388">
    <property type="entry name" value="WH-like_DNA-bd_sf"/>
</dbReference>
<evidence type="ECO:0000313" key="3">
    <source>
        <dbReference type="Proteomes" id="UP000175989"/>
    </source>
</evidence>
<dbReference type="RefSeq" id="WP_070246901.1">
    <property type="nucleotide sequence ID" value="NZ_LROM01000059.1"/>
</dbReference>
<reference evidence="3" key="1">
    <citation type="journal article" date="2016" name="Front. Microbiol.">
        <title>Molecular Keys to the Janthinobacterium and Duganella spp. Interaction with the Plant Pathogen Fusarium graminearum.</title>
        <authorList>
            <person name="Haack F.S."/>
            <person name="Poehlein A."/>
            <person name="Kroger C."/>
            <person name="Voigt C.A."/>
            <person name="Piepenbring M."/>
            <person name="Bode H.B."/>
            <person name="Daniel R."/>
            <person name="Schafer W."/>
            <person name="Streit W.R."/>
        </authorList>
    </citation>
    <scope>NUCLEOTIDE SEQUENCE [LARGE SCALE GENOMIC DNA]</scope>
    <source>
        <strain evidence="3">T54</strain>
    </source>
</reference>
<dbReference type="PANTHER" id="PTHR33164:SF43">
    <property type="entry name" value="HTH-TYPE TRANSCRIPTIONAL REPRESSOR YETL"/>
    <property type="match status" value="1"/>
</dbReference>
<organism evidence="2 3">
    <name type="scientific">Duganella phyllosphaerae</name>
    <dbReference type="NCBI Taxonomy" id="762836"/>
    <lineage>
        <taxon>Bacteria</taxon>
        <taxon>Pseudomonadati</taxon>
        <taxon>Pseudomonadota</taxon>
        <taxon>Betaproteobacteria</taxon>
        <taxon>Burkholderiales</taxon>
        <taxon>Oxalobacteraceae</taxon>
        <taxon>Telluria group</taxon>
        <taxon>Duganella</taxon>
    </lineage>
</organism>
<dbReference type="EMBL" id="LROM01000059">
    <property type="protein sequence ID" value="OFA07625.1"/>
    <property type="molecule type" value="Genomic_DNA"/>
</dbReference>
<dbReference type="PANTHER" id="PTHR33164">
    <property type="entry name" value="TRANSCRIPTIONAL REGULATOR, MARR FAMILY"/>
    <property type="match status" value="1"/>
</dbReference>
<dbReference type="InterPro" id="IPR036390">
    <property type="entry name" value="WH_DNA-bd_sf"/>
</dbReference>
<dbReference type="PROSITE" id="PS50995">
    <property type="entry name" value="HTH_MARR_2"/>
    <property type="match status" value="1"/>
</dbReference>
<dbReference type="Gene3D" id="1.10.10.10">
    <property type="entry name" value="Winged helix-like DNA-binding domain superfamily/Winged helix DNA-binding domain"/>
    <property type="match status" value="1"/>
</dbReference>
<evidence type="ECO:0000259" key="1">
    <source>
        <dbReference type="PROSITE" id="PS50995"/>
    </source>
</evidence>
<dbReference type="Proteomes" id="UP000175989">
    <property type="component" value="Unassembled WGS sequence"/>
</dbReference>
<dbReference type="InterPro" id="IPR039422">
    <property type="entry name" value="MarR/SlyA-like"/>
</dbReference>
<dbReference type="GO" id="GO:0003700">
    <property type="term" value="F:DNA-binding transcription factor activity"/>
    <property type="evidence" value="ECO:0007669"/>
    <property type="project" value="InterPro"/>
</dbReference>
<dbReference type="OrthoDB" id="117723at2"/>
<gene>
    <name evidence="2" type="primary">marR</name>
    <name evidence="2" type="ORF">DUPY_11700</name>
</gene>
<dbReference type="SUPFAM" id="SSF46785">
    <property type="entry name" value="Winged helix' DNA-binding domain"/>
    <property type="match status" value="1"/>
</dbReference>
<dbReference type="InterPro" id="IPR000835">
    <property type="entry name" value="HTH_MarR-typ"/>
</dbReference>
<comment type="caution">
    <text evidence="2">The sequence shown here is derived from an EMBL/GenBank/DDBJ whole genome shotgun (WGS) entry which is preliminary data.</text>
</comment>
<dbReference type="SMART" id="SM00347">
    <property type="entry name" value="HTH_MARR"/>
    <property type="match status" value="1"/>
</dbReference>
<dbReference type="AlphaFoldDB" id="A0A1E7X559"/>
<evidence type="ECO:0000313" key="2">
    <source>
        <dbReference type="EMBL" id="OFA07625.1"/>
    </source>
</evidence>
<feature type="domain" description="HTH marR-type" evidence="1">
    <location>
        <begin position="14"/>
        <end position="146"/>
    </location>
</feature>
<protein>
    <submittedName>
        <fullName evidence="2">Multiple antibiotic resistance protein MarR</fullName>
    </submittedName>
</protein>
<proteinExistence type="predicted"/>
<name>A0A1E7X559_9BURK</name>
<sequence length="153" mass="16687">MVEHAPNPSDDSRPLGLAYLVGRLDHVLGKRLRDCCAPAGVTVPQYTALSVFRAQGALSNAQLATRTMVSPQSANEMVKQMEAKGWIERSPDPSHGRIIQIQLTPAGHAILGQCDGKVRAVELRMFPDMTPEQRTQLYVSLRSAVRALSLEGI</sequence>